<dbReference type="Proteomes" id="UP001165121">
    <property type="component" value="Unassembled WGS sequence"/>
</dbReference>
<evidence type="ECO:0000313" key="1">
    <source>
        <dbReference type="EMBL" id="GMF56827.1"/>
    </source>
</evidence>
<evidence type="ECO:0000313" key="2">
    <source>
        <dbReference type="Proteomes" id="UP001165121"/>
    </source>
</evidence>
<comment type="caution">
    <text evidence="1">The sequence shown here is derived from an EMBL/GenBank/DDBJ whole genome shotgun (WGS) entry which is preliminary data.</text>
</comment>
<keyword evidence="2" id="KW-1185">Reference proteome</keyword>
<dbReference type="EMBL" id="BSXT01004121">
    <property type="protein sequence ID" value="GMF56827.1"/>
    <property type="molecule type" value="Genomic_DNA"/>
</dbReference>
<accession>A0A9W7D838</accession>
<sequence>MSDNLLAPKSTKSMFTPKQVSAFYFKPLLTENGDPTGLQACKACGKTRKHAPKTGYTNLVSHVRSDHPRFQAEMEETSTATTGTLLPWVRQKASNRYAWLLWVGRQGKPSCLLCRDGDDKTVLGRDMENVTKAVEKNIDDILPGKFGMILDDWTHGTEHYIAAYACFELNGVRHCPLLSLAPVINGPDDHLNAESHMASLAAFLPLFGKDLANVIFLVGDNCAMNKRLARLIGVPLVGCASHRLNLAVCCFLDPYEENLEQVQSLMKRLRTITQAAKLRYAKFDFNPRHILIFQFLYIVFEKSSRLLFDRSCGTRRAGALPTYTILARYFELREFTSADDEELAEEMPSPAANRRLKVLLAQLADVESVSKKLRSEGLNLLDARDLLDGLMKIQPSFANYLAAIVHSPDFESGVVKVLADQAKRLSRPERVALLPFLRAKNAAEGPTGEAEPTKMGFADRILKRRKVEVAPSAYELLAVIPPTSNIVGRLFSVAGMVLRYERNRVTPLTLEMVMFLKVNESYWDVTTVDACI</sequence>
<dbReference type="PANTHER" id="PTHR40866">
    <property type="entry name" value="BED-TYPE DOMAIN-CONTAINING PROTEIN"/>
    <property type="match status" value="1"/>
</dbReference>
<dbReference type="InterPro" id="IPR012337">
    <property type="entry name" value="RNaseH-like_sf"/>
</dbReference>
<name>A0A9W7D838_9STRA</name>
<reference evidence="1" key="1">
    <citation type="submission" date="2023-04" db="EMBL/GenBank/DDBJ databases">
        <title>Phytophthora fragariaefolia NBRC 109709.</title>
        <authorList>
            <person name="Ichikawa N."/>
            <person name="Sato H."/>
            <person name="Tonouchi N."/>
        </authorList>
    </citation>
    <scope>NUCLEOTIDE SEQUENCE</scope>
    <source>
        <strain evidence="1">NBRC 109709</strain>
    </source>
</reference>
<proteinExistence type="predicted"/>
<organism evidence="1 2">
    <name type="scientific">Phytophthora fragariaefolia</name>
    <dbReference type="NCBI Taxonomy" id="1490495"/>
    <lineage>
        <taxon>Eukaryota</taxon>
        <taxon>Sar</taxon>
        <taxon>Stramenopiles</taxon>
        <taxon>Oomycota</taxon>
        <taxon>Peronosporomycetes</taxon>
        <taxon>Peronosporales</taxon>
        <taxon>Peronosporaceae</taxon>
        <taxon>Phytophthora</taxon>
    </lineage>
</organism>
<dbReference type="AlphaFoldDB" id="A0A9W7D838"/>
<dbReference type="SUPFAM" id="SSF53098">
    <property type="entry name" value="Ribonuclease H-like"/>
    <property type="match status" value="1"/>
</dbReference>
<protein>
    <submittedName>
        <fullName evidence="1">Unnamed protein product</fullName>
    </submittedName>
</protein>
<gene>
    <name evidence="1" type="ORF">Pfra01_002417000</name>
</gene>
<dbReference type="OrthoDB" id="121869at2759"/>
<dbReference type="PANTHER" id="PTHR40866:SF1">
    <property type="entry name" value="BED-TYPE DOMAIN-CONTAINING PROTEIN"/>
    <property type="match status" value="1"/>
</dbReference>